<evidence type="ECO:0000313" key="3">
    <source>
        <dbReference type="Proteomes" id="UP000664203"/>
    </source>
</evidence>
<reference evidence="2" key="1">
    <citation type="submission" date="2021-03" db="EMBL/GenBank/DDBJ databases">
        <authorList>
            <person name="Tagirdzhanova G."/>
        </authorList>
    </citation>
    <scope>NUCLEOTIDE SEQUENCE</scope>
</reference>
<name>A0A8H3EKK6_9LECA</name>
<accession>A0A8H3EKK6</accession>
<keyword evidence="3" id="KW-1185">Reference proteome</keyword>
<evidence type="ECO:0000313" key="2">
    <source>
        <dbReference type="EMBL" id="CAF9906974.1"/>
    </source>
</evidence>
<dbReference type="Proteomes" id="UP000664203">
    <property type="component" value="Unassembled WGS sequence"/>
</dbReference>
<proteinExistence type="predicted"/>
<feature type="region of interest" description="Disordered" evidence="1">
    <location>
        <begin position="149"/>
        <end position="177"/>
    </location>
</feature>
<organism evidence="2 3">
    <name type="scientific">Alectoria fallacina</name>
    <dbReference type="NCBI Taxonomy" id="1903189"/>
    <lineage>
        <taxon>Eukaryota</taxon>
        <taxon>Fungi</taxon>
        <taxon>Dikarya</taxon>
        <taxon>Ascomycota</taxon>
        <taxon>Pezizomycotina</taxon>
        <taxon>Lecanoromycetes</taxon>
        <taxon>OSLEUM clade</taxon>
        <taxon>Lecanoromycetidae</taxon>
        <taxon>Lecanorales</taxon>
        <taxon>Lecanorineae</taxon>
        <taxon>Parmeliaceae</taxon>
        <taxon>Alectoria</taxon>
    </lineage>
</organism>
<protein>
    <submittedName>
        <fullName evidence="2">Uncharacterized protein</fullName>
    </submittedName>
</protein>
<gene>
    <name evidence="2" type="ORF">ALECFALPRED_003032</name>
</gene>
<sequence length="177" mass="18964">MPVPLPSINSSQKARAPAQRLNLAGLPKYHPANFPSRDSSPAPPSPLSSRSQPFPGRGSDAKQQLLQYQRDLINNTTKTSRSLLSPSISSKLSPPRLNPLRSPGGPMTPFVLEATGDYLAARSGSLPAGFKEGDGREFVERLVRRENERKNYPEARARSVSPALSLSPAVSPAGGRG</sequence>
<feature type="compositionally biased region" description="Low complexity" evidence="1">
    <location>
        <begin position="158"/>
        <end position="177"/>
    </location>
</feature>
<comment type="caution">
    <text evidence="2">The sequence shown here is derived from an EMBL/GenBank/DDBJ whole genome shotgun (WGS) entry which is preliminary data.</text>
</comment>
<feature type="compositionally biased region" description="Low complexity" evidence="1">
    <location>
        <begin position="80"/>
        <end position="105"/>
    </location>
</feature>
<feature type="region of interest" description="Disordered" evidence="1">
    <location>
        <begin position="1"/>
        <end position="109"/>
    </location>
</feature>
<dbReference type="OrthoDB" id="5403157at2759"/>
<dbReference type="EMBL" id="CAJPDR010000020">
    <property type="protein sequence ID" value="CAF9906974.1"/>
    <property type="molecule type" value="Genomic_DNA"/>
</dbReference>
<evidence type="ECO:0000256" key="1">
    <source>
        <dbReference type="SAM" id="MobiDB-lite"/>
    </source>
</evidence>
<dbReference type="AlphaFoldDB" id="A0A8H3EKK6"/>
<feature type="compositionally biased region" description="Polar residues" evidence="1">
    <location>
        <begin position="61"/>
        <end position="79"/>
    </location>
</feature>